<keyword evidence="3 5" id="KW-0012">Acyltransferase</keyword>
<dbReference type="InterPro" id="IPR020615">
    <property type="entry name" value="Thiolase_acyl_enz_int_AS"/>
</dbReference>
<dbReference type="SUPFAM" id="SSF53901">
    <property type="entry name" value="Thiolase-like"/>
    <property type="match status" value="2"/>
</dbReference>
<dbReference type="InterPro" id="IPR002155">
    <property type="entry name" value="Thiolase"/>
</dbReference>
<dbReference type="AlphaFoldDB" id="A0A5J6MY31"/>
<dbReference type="InterPro" id="IPR020617">
    <property type="entry name" value="Thiolase_C"/>
</dbReference>
<dbReference type="InterPro" id="IPR020613">
    <property type="entry name" value="Thiolase_CS"/>
</dbReference>
<dbReference type="InterPro" id="IPR020616">
    <property type="entry name" value="Thiolase_N"/>
</dbReference>
<evidence type="ECO:0000256" key="4">
    <source>
        <dbReference type="PIRSR" id="PIRSR000429-1"/>
    </source>
</evidence>
<keyword evidence="2 5" id="KW-0808">Transferase</keyword>
<dbReference type="EMBL" id="CP042582">
    <property type="protein sequence ID" value="QEX21843.1"/>
    <property type="molecule type" value="Genomic_DNA"/>
</dbReference>
<dbReference type="PROSITE" id="PS00737">
    <property type="entry name" value="THIOLASE_2"/>
    <property type="match status" value="1"/>
</dbReference>
<evidence type="ECO:0000259" key="7">
    <source>
        <dbReference type="Pfam" id="PF02803"/>
    </source>
</evidence>
<dbReference type="Pfam" id="PF02803">
    <property type="entry name" value="Thiolase_C"/>
    <property type="match status" value="1"/>
</dbReference>
<dbReference type="InterPro" id="IPR020610">
    <property type="entry name" value="Thiolase_AS"/>
</dbReference>
<dbReference type="PIRSF" id="PIRSF000429">
    <property type="entry name" value="Ac-CoA_Ac_transf"/>
    <property type="match status" value="1"/>
</dbReference>
<organism evidence="8 9">
    <name type="scientific">Hypericibacter adhaerens</name>
    <dbReference type="NCBI Taxonomy" id="2602016"/>
    <lineage>
        <taxon>Bacteria</taxon>
        <taxon>Pseudomonadati</taxon>
        <taxon>Pseudomonadota</taxon>
        <taxon>Alphaproteobacteria</taxon>
        <taxon>Rhodospirillales</taxon>
        <taxon>Dongiaceae</taxon>
        <taxon>Hypericibacter</taxon>
    </lineage>
</organism>
<accession>A0A5J6MY31</accession>
<dbReference type="PROSITE" id="PS00098">
    <property type="entry name" value="THIOLASE_1"/>
    <property type="match status" value="1"/>
</dbReference>
<dbReference type="GO" id="GO:0003988">
    <property type="term" value="F:acetyl-CoA C-acyltransferase activity"/>
    <property type="evidence" value="ECO:0007669"/>
    <property type="project" value="UniProtKB-ARBA"/>
</dbReference>
<evidence type="ECO:0000259" key="6">
    <source>
        <dbReference type="Pfam" id="PF00108"/>
    </source>
</evidence>
<protein>
    <submittedName>
        <fullName evidence="8">3-ketoacyl-CoA thiolase</fullName>
    </submittedName>
</protein>
<name>A0A5J6MY31_9PROT</name>
<dbReference type="Proteomes" id="UP000325797">
    <property type="component" value="Chromosome"/>
</dbReference>
<dbReference type="Gene3D" id="3.40.47.10">
    <property type="match status" value="2"/>
</dbReference>
<evidence type="ECO:0000313" key="9">
    <source>
        <dbReference type="Proteomes" id="UP000325797"/>
    </source>
</evidence>
<evidence type="ECO:0000256" key="2">
    <source>
        <dbReference type="ARBA" id="ARBA00022679"/>
    </source>
</evidence>
<dbReference type="PROSITE" id="PS00099">
    <property type="entry name" value="THIOLASE_3"/>
    <property type="match status" value="1"/>
</dbReference>
<comment type="similarity">
    <text evidence="1 5">Belongs to the thiolase-like superfamily. Thiolase family.</text>
</comment>
<reference evidence="8 9" key="1">
    <citation type="submission" date="2019-08" db="EMBL/GenBank/DDBJ databases">
        <title>Hyperibacter terrae gen. nov., sp. nov. and Hyperibacter viscosus sp. nov., two new members in the family Rhodospirillaceae isolated from the rhizosphere of Hypericum perforatum.</title>
        <authorList>
            <person name="Noviana Z."/>
        </authorList>
    </citation>
    <scope>NUCLEOTIDE SEQUENCE [LARGE SCALE GENOMIC DNA]</scope>
    <source>
        <strain evidence="8 9">R5959</strain>
    </source>
</reference>
<dbReference type="PANTHER" id="PTHR18919:SF107">
    <property type="entry name" value="ACETYL-COA ACETYLTRANSFERASE, CYTOSOLIC"/>
    <property type="match status" value="1"/>
</dbReference>
<feature type="domain" description="Thiolase C-terminal" evidence="7">
    <location>
        <begin position="277"/>
        <end position="398"/>
    </location>
</feature>
<evidence type="ECO:0000313" key="8">
    <source>
        <dbReference type="EMBL" id="QEX21843.1"/>
    </source>
</evidence>
<dbReference type="PANTHER" id="PTHR18919">
    <property type="entry name" value="ACETYL-COA C-ACYLTRANSFERASE"/>
    <property type="match status" value="1"/>
</dbReference>
<dbReference type="NCBIfam" id="TIGR01930">
    <property type="entry name" value="AcCoA-C-Actrans"/>
    <property type="match status" value="1"/>
</dbReference>
<keyword evidence="9" id="KW-1185">Reference proteome</keyword>
<feature type="active site" description="Acyl-thioester intermediate" evidence="4">
    <location>
        <position position="96"/>
    </location>
</feature>
<dbReference type="CDD" id="cd00751">
    <property type="entry name" value="thiolase"/>
    <property type="match status" value="1"/>
</dbReference>
<dbReference type="InterPro" id="IPR016039">
    <property type="entry name" value="Thiolase-like"/>
</dbReference>
<evidence type="ECO:0000256" key="3">
    <source>
        <dbReference type="ARBA" id="ARBA00023315"/>
    </source>
</evidence>
<sequence>MERNGDKDMDIVLCGGKRTPFGDFGKSLKDTTLVELGSHAAQATLKGAGLAAEKVDQLVWGNVLPVDQEGYLAARAVALKAGLSESSIALNVNRACGSGIQAIMSAAEHIVAGHSRVALAGGGENFSRAPYIVTSARWGSKRGPQTMVDALDWAYRDPLSLELMGETAENLADDFQYTRDAMDDYALSSQRRAGTAVASGFLAKQIAPIEVPDGKGRRLFSVDEFPRPDIAREKIAAMKPVFRAGGKVTPANSSGVTDGAAFVIVAERGAAEKAGIRPRAQIVDYAIAGVPPRIMGCGPVPATRKLLEQQKLKVSDIDYFEVNEAFAAVNLHAESQLGVPRDATNLYGGGISIGHPPGATGVRMALNALQHLEDSGARRAVLTLCMGGGQGLAMLIERLH</sequence>
<dbReference type="Pfam" id="PF00108">
    <property type="entry name" value="Thiolase_N"/>
    <property type="match status" value="1"/>
</dbReference>
<feature type="active site" description="Proton acceptor" evidence="4">
    <location>
        <position position="385"/>
    </location>
</feature>
<evidence type="ECO:0000256" key="5">
    <source>
        <dbReference type="RuleBase" id="RU003557"/>
    </source>
</evidence>
<dbReference type="KEGG" id="hadh:FRZ61_17720"/>
<feature type="domain" description="Thiolase N-terminal" evidence="6">
    <location>
        <begin position="12"/>
        <end position="267"/>
    </location>
</feature>
<gene>
    <name evidence="8" type="ORF">FRZ61_17720</name>
</gene>
<feature type="active site" description="Proton acceptor" evidence="4">
    <location>
        <position position="355"/>
    </location>
</feature>
<proteinExistence type="inferred from homology"/>
<evidence type="ECO:0000256" key="1">
    <source>
        <dbReference type="ARBA" id="ARBA00010982"/>
    </source>
</evidence>